<dbReference type="NCBIfam" id="TIGR00689">
    <property type="entry name" value="rpiB_lacA_lacB"/>
    <property type="match status" value="1"/>
</dbReference>
<evidence type="ECO:0000313" key="4">
    <source>
        <dbReference type="Proteomes" id="UP000677668"/>
    </source>
</evidence>
<dbReference type="Gene3D" id="3.40.1400.10">
    <property type="entry name" value="Sugar-phosphate isomerase, RpiB/LacA/LacB"/>
    <property type="match status" value="1"/>
</dbReference>
<dbReference type="InterPro" id="IPR003500">
    <property type="entry name" value="RpiB_LacA_LacB"/>
</dbReference>
<dbReference type="NCBIfam" id="NF004051">
    <property type="entry name" value="PRK05571.1"/>
    <property type="match status" value="1"/>
</dbReference>
<dbReference type="GO" id="GO:0004751">
    <property type="term" value="F:ribose-5-phosphate isomerase activity"/>
    <property type="evidence" value="ECO:0007669"/>
    <property type="project" value="UniProtKB-EC"/>
</dbReference>
<dbReference type="Pfam" id="PF02502">
    <property type="entry name" value="LacAB_rpiB"/>
    <property type="match status" value="1"/>
</dbReference>
<sequence>MKVALGSDHAGFPGKEAAKRVLEQLGIPYEDFGTATDAESVDYPDYARAVGEAVVRQQADVGLLFCGTGIGIGIAANKIPGIRAAVVHDVETARLAREHNDANVLAMGVRNTSPDLLPAVIETFLKTDFAGGRHARRIEKIAALEAAASR</sequence>
<comment type="similarity">
    <text evidence="1">Belongs to the LacAB/RpiB family.</text>
</comment>
<name>A0ABX8B062_9BACT</name>
<keyword evidence="2 3" id="KW-0413">Isomerase</keyword>
<evidence type="ECO:0000256" key="1">
    <source>
        <dbReference type="ARBA" id="ARBA00008754"/>
    </source>
</evidence>
<dbReference type="NCBIfam" id="TIGR01120">
    <property type="entry name" value="rpiB"/>
    <property type="match status" value="1"/>
</dbReference>
<dbReference type="PANTHER" id="PTHR30345:SF0">
    <property type="entry name" value="DNA DAMAGE-REPAIR_TOLERATION PROTEIN DRT102"/>
    <property type="match status" value="1"/>
</dbReference>
<protein>
    <submittedName>
        <fullName evidence="3">Ribose 5-phosphate isomerase B</fullName>
        <ecNumber evidence="3">5.3.1.6</ecNumber>
    </submittedName>
</protein>
<evidence type="ECO:0000256" key="2">
    <source>
        <dbReference type="ARBA" id="ARBA00023235"/>
    </source>
</evidence>
<organism evidence="3 4">
    <name type="scientific">Chloracidobacterium sp. N</name>
    <dbReference type="NCBI Taxonomy" id="2821540"/>
    <lineage>
        <taxon>Bacteria</taxon>
        <taxon>Pseudomonadati</taxon>
        <taxon>Acidobacteriota</taxon>
        <taxon>Terriglobia</taxon>
        <taxon>Terriglobales</taxon>
        <taxon>Acidobacteriaceae</taxon>
        <taxon>Chloracidobacterium</taxon>
        <taxon>Chloracidobacterium aggregatum</taxon>
    </lineage>
</organism>
<accession>A0ABX8B062</accession>
<dbReference type="EMBL" id="CP072642">
    <property type="protein sequence ID" value="QUV92901.1"/>
    <property type="molecule type" value="Genomic_DNA"/>
</dbReference>
<dbReference type="InterPro" id="IPR036569">
    <property type="entry name" value="RpiB_LacA_LacB_sf"/>
</dbReference>
<dbReference type="SUPFAM" id="SSF89623">
    <property type="entry name" value="Ribose/Galactose isomerase RpiB/AlsB"/>
    <property type="match status" value="1"/>
</dbReference>
<dbReference type="EC" id="5.3.1.6" evidence="3"/>
<reference evidence="3 4" key="1">
    <citation type="submission" date="2021-03" db="EMBL/GenBank/DDBJ databases">
        <title>Genomic and phenotypic characterization of Chloracidobacterium isolates provides evidence for multiple species.</title>
        <authorList>
            <person name="Saini M.K."/>
            <person name="Costas A.M.G."/>
            <person name="Tank M."/>
            <person name="Bryant D.A."/>
        </authorList>
    </citation>
    <scope>NUCLEOTIDE SEQUENCE [LARGE SCALE GENOMIC DNA]</scope>
    <source>
        <strain evidence="3 4">N</strain>
    </source>
</reference>
<dbReference type="Proteomes" id="UP000677668">
    <property type="component" value="Chromosome 1"/>
</dbReference>
<dbReference type="RefSeq" id="WP_058867702.1">
    <property type="nucleotide sequence ID" value="NZ_CP072642.1"/>
</dbReference>
<keyword evidence="4" id="KW-1185">Reference proteome</keyword>
<gene>
    <name evidence="3" type="primary">rpiB</name>
    <name evidence="3" type="ORF">J8C05_05775</name>
</gene>
<dbReference type="PIRSF" id="PIRSF005384">
    <property type="entry name" value="RpiB_LacA_B"/>
    <property type="match status" value="1"/>
</dbReference>
<dbReference type="InterPro" id="IPR004785">
    <property type="entry name" value="RpiB"/>
</dbReference>
<dbReference type="PANTHER" id="PTHR30345">
    <property type="entry name" value="RIBOSE-5-PHOSPHATE ISOMERASE B"/>
    <property type="match status" value="1"/>
</dbReference>
<evidence type="ECO:0000313" key="3">
    <source>
        <dbReference type="EMBL" id="QUV92901.1"/>
    </source>
</evidence>
<proteinExistence type="inferred from homology"/>